<evidence type="ECO:0000259" key="2">
    <source>
        <dbReference type="SMART" id="SM00329"/>
    </source>
</evidence>
<sequence>MSAFWAVFLLCSLLNPSQGLGIMSSVGKVDVDDIKHSLAKRDLQKLQGGLLGGKLLGGLLEKGSPLGSLLGEDGAVGSLLGREGAVGSLLGGDGVLGGLLGREGAVGSLLGGDGVLGGLLGRDGVLGGLLGRDGVLGGLLGKDGLVDGLLGKDGLVDGLLDVVLDILIGKGGLLGKDGLVGNLLGGNNGDLTGPKIVNNTLPKISLRSLPGFGHEVGFNTQLLLESTSAPGRALCVQVEADVVMLVQDKWAALQSNEDCKTLDINIRVRPKVPLLDQPLKSLLSDVLREVGCNIVNSRLNVASTLLGSRTPAFPLGALGNLPPFSIISSDAIQLDLNLLAGDAEGGMVTSTQGPPLAATVLLATGHPPLLRLPQRTLSALLEPMQGQGAFSLSITDSMVPDSISLSTSALLPLIPQLAKVLPGSLPLELRVRVANKPVVAVRDRRATATLKASVDVLSPLLQSSQKLLFSLDTDIVLNITPSVSDGKLQTSLALDSINLTRAPLRLDPLSVSPLAGWLKQVLAAAYVPAINDALRVSVPLPNILNTSLRNARVDITDADDSLNQTSLKGSCSGGPSTLLAV</sequence>
<protein>
    <recommendedName>
        <fullName evidence="2">Lipid-binding serum glycoprotein C-terminal domain-containing protein</fullName>
    </recommendedName>
</protein>
<dbReference type="Ensembl" id="ENSANIT00000012724.1">
    <property type="protein sequence ID" value="ENSANIP00000012298.1"/>
    <property type="gene ID" value="ENSANIG00000008322.1"/>
</dbReference>
<feature type="domain" description="Lipid-binding serum glycoprotein C-terminal" evidence="2">
    <location>
        <begin position="364"/>
        <end position="564"/>
    </location>
</feature>
<feature type="signal peptide" evidence="1">
    <location>
        <begin position="1"/>
        <end position="19"/>
    </location>
</feature>
<evidence type="ECO:0000313" key="4">
    <source>
        <dbReference type="Proteomes" id="UP000694541"/>
    </source>
</evidence>
<reference evidence="3" key="2">
    <citation type="submission" date="2025-09" db="UniProtKB">
        <authorList>
            <consortium name="Ensembl"/>
        </authorList>
    </citation>
    <scope>IDENTIFICATION</scope>
</reference>
<dbReference type="InterPro" id="IPR001124">
    <property type="entry name" value="Lipid-bd_serum_glycop_C"/>
</dbReference>
<name>A0A8B9MT34_9AVES</name>
<dbReference type="PANTHER" id="PTHR46019">
    <property type="entry name" value="BPI FOLD-CONTAINING FAMILY B MEMBER 4-RELATED"/>
    <property type="match status" value="1"/>
</dbReference>
<feature type="chain" id="PRO_5034597270" description="Lipid-binding serum glycoprotein C-terminal domain-containing protein" evidence="1">
    <location>
        <begin position="20"/>
        <end position="581"/>
    </location>
</feature>
<evidence type="ECO:0000256" key="1">
    <source>
        <dbReference type="SAM" id="SignalP"/>
    </source>
</evidence>
<evidence type="ECO:0000313" key="3">
    <source>
        <dbReference type="Ensembl" id="ENSANIP00000012298.1"/>
    </source>
</evidence>
<organism evidence="3 4">
    <name type="scientific">Accipiter nisus</name>
    <name type="common">Eurasian sparrowhawk</name>
    <dbReference type="NCBI Taxonomy" id="211598"/>
    <lineage>
        <taxon>Eukaryota</taxon>
        <taxon>Metazoa</taxon>
        <taxon>Chordata</taxon>
        <taxon>Craniata</taxon>
        <taxon>Vertebrata</taxon>
        <taxon>Euteleostomi</taxon>
        <taxon>Archelosauria</taxon>
        <taxon>Archosauria</taxon>
        <taxon>Dinosauria</taxon>
        <taxon>Saurischia</taxon>
        <taxon>Theropoda</taxon>
        <taxon>Coelurosauria</taxon>
        <taxon>Aves</taxon>
        <taxon>Neognathae</taxon>
        <taxon>Neoaves</taxon>
        <taxon>Telluraves</taxon>
        <taxon>Accipitrimorphae</taxon>
        <taxon>Accipitriformes</taxon>
        <taxon>Accipitridae</taxon>
        <taxon>Accipitrinae</taxon>
        <taxon>Accipiter</taxon>
    </lineage>
</organism>
<dbReference type="PANTHER" id="PTHR46019:SF4">
    <property type="entry name" value="BPI FOLD-CONTAINING FAMILY B MEMBER 4"/>
    <property type="match status" value="1"/>
</dbReference>
<dbReference type="Pfam" id="PF02886">
    <property type="entry name" value="LBP_BPI_CETP_C"/>
    <property type="match status" value="1"/>
</dbReference>
<dbReference type="SMART" id="SM00329">
    <property type="entry name" value="BPI2"/>
    <property type="match status" value="1"/>
</dbReference>
<dbReference type="GO" id="GO:0008289">
    <property type="term" value="F:lipid binding"/>
    <property type="evidence" value="ECO:0007669"/>
    <property type="project" value="InterPro"/>
</dbReference>
<accession>A0A8B9MT34</accession>
<keyword evidence="1" id="KW-0732">Signal</keyword>
<dbReference type="Proteomes" id="UP000694541">
    <property type="component" value="Unplaced"/>
</dbReference>
<dbReference type="AlphaFoldDB" id="A0A8B9MT34"/>
<dbReference type="InterPro" id="IPR051660">
    <property type="entry name" value="BPI_fold-BPI/LBP"/>
</dbReference>
<keyword evidence="4" id="KW-1185">Reference proteome</keyword>
<proteinExistence type="predicted"/>
<reference evidence="3" key="1">
    <citation type="submission" date="2025-08" db="UniProtKB">
        <authorList>
            <consortium name="Ensembl"/>
        </authorList>
    </citation>
    <scope>IDENTIFICATION</scope>
</reference>
<dbReference type="Gene3D" id="3.15.20.10">
    <property type="entry name" value="Bactericidal permeability-increasing protein, domain 2"/>
    <property type="match status" value="1"/>
</dbReference>
<dbReference type="SUPFAM" id="SSF55394">
    <property type="entry name" value="Bactericidal permeability-increasing protein, BPI"/>
    <property type="match status" value="1"/>
</dbReference>
<dbReference type="InterPro" id="IPR017943">
    <property type="entry name" value="Bactericidal_perm-incr_a/b_dom"/>
</dbReference>